<sequence>MASADEVGVRDTLDPQAVEISRDPTPEQPDIRLARARLEPMDGLSPNLGTIPMRRSENLAHASTAKSGRFVATTAGRWSSQGGAGVTVGNVPTPASGGAVAERLAMFLCRHQPRDTLQSSLLSVSSAGYHLTSLSFARRGVPRMPRVGGAGPNPPPWSREKGRLDFVCVTGLQVRPPLLLMFGTRTGTNRVEKKRPGGTTKSRRGGGQQRTDPDSAHQRPAERSSGPSVRRIRRCSTLASSPASVGPDRLPSGLPVDLEEKK</sequence>
<protein>
    <submittedName>
        <fullName evidence="2">Uncharacterized protein</fullName>
    </submittedName>
</protein>
<proteinExistence type="predicted"/>
<feature type="compositionally biased region" description="Basic and acidic residues" evidence="1">
    <location>
        <begin position="20"/>
        <end position="30"/>
    </location>
</feature>
<dbReference type="EMBL" id="OOIP01000004">
    <property type="protein sequence ID" value="SPO36621.1"/>
    <property type="molecule type" value="Genomic_DNA"/>
</dbReference>
<evidence type="ECO:0000256" key="1">
    <source>
        <dbReference type="SAM" id="MobiDB-lite"/>
    </source>
</evidence>
<dbReference type="Proteomes" id="UP000323386">
    <property type="component" value="Unassembled WGS sequence"/>
</dbReference>
<keyword evidence="3" id="KW-1185">Reference proteome</keyword>
<accession>A0A5C3F046</accession>
<feature type="region of interest" description="Disordered" evidence="1">
    <location>
        <begin position="183"/>
        <end position="262"/>
    </location>
</feature>
<evidence type="ECO:0000313" key="3">
    <source>
        <dbReference type="Proteomes" id="UP000323386"/>
    </source>
</evidence>
<gene>
    <name evidence="2" type="ORF">PSFLO_02092</name>
</gene>
<organism evidence="2 3">
    <name type="scientific">Pseudozyma flocculosa</name>
    <dbReference type="NCBI Taxonomy" id="84751"/>
    <lineage>
        <taxon>Eukaryota</taxon>
        <taxon>Fungi</taxon>
        <taxon>Dikarya</taxon>
        <taxon>Basidiomycota</taxon>
        <taxon>Ustilaginomycotina</taxon>
        <taxon>Ustilaginomycetes</taxon>
        <taxon>Ustilaginales</taxon>
        <taxon>Ustilaginaceae</taxon>
        <taxon>Pseudozyma</taxon>
    </lineage>
</organism>
<feature type="compositionally biased region" description="Basic and acidic residues" evidence="1">
    <location>
        <begin position="211"/>
        <end position="222"/>
    </location>
</feature>
<reference evidence="2 3" key="1">
    <citation type="submission" date="2018-03" db="EMBL/GenBank/DDBJ databases">
        <authorList>
            <person name="Guldener U."/>
        </authorList>
    </citation>
    <scope>NUCLEOTIDE SEQUENCE [LARGE SCALE GENOMIC DNA]</scope>
    <source>
        <strain evidence="2 3">DAOM196992</strain>
    </source>
</reference>
<dbReference type="AlphaFoldDB" id="A0A5C3F046"/>
<evidence type="ECO:0000313" key="2">
    <source>
        <dbReference type="EMBL" id="SPO36621.1"/>
    </source>
</evidence>
<feature type="region of interest" description="Disordered" evidence="1">
    <location>
        <begin position="1"/>
        <end position="30"/>
    </location>
</feature>
<name>A0A5C3F046_9BASI</name>